<reference evidence="1 2" key="1">
    <citation type="journal article" date="2019" name="Int. J. Syst. Evol. Microbiol.">
        <title>The Global Catalogue of Microorganisms (GCM) 10K type strain sequencing project: providing services to taxonomists for standard genome sequencing and annotation.</title>
        <authorList>
            <consortium name="The Broad Institute Genomics Platform"/>
            <consortium name="The Broad Institute Genome Sequencing Center for Infectious Disease"/>
            <person name="Wu L."/>
            <person name="Ma J."/>
        </authorList>
    </citation>
    <scope>NUCLEOTIDE SEQUENCE [LARGE SCALE GENOMIC DNA]</scope>
    <source>
        <strain evidence="1 2">JCM 6486</strain>
    </source>
</reference>
<sequence length="213" mass="25377">MEQLTKGEFIELDIEKKIQYLNDRLSQGQTVIRIREDLGIGEKTLQKIMKENGYKYNQKERLYKKSTDVEKIVSSSEKSPDKEIYKSSIPVERHTNGSNPEVESKIYNSREIVVDKEKFNLMLKSYKKVEQMAEKLDAVYRWYEKEHEVIDVTPKELKIDKFEGEAVSRAYKFYPDIQKDFIEFCDKHKQYKKQDIICQALKEFMEKYKNSKG</sequence>
<comment type="caution">
    <text evidence="1">The sequence shown here is derived from an EMBL/GenBank/DDBJ whole genome shotgun (WGS) entry which is preliminary data.</text>
</comment>
<organism evidence="1 2">
    <name type="scientific">Paraclostridium tenue</name>
    <dbReference type="NCBI Taxonomy" id="1737"/>
    <lineage>
        <taxon>Bacteria</taxon>
        <taxon>Bacillati</taxon>
        <taxon>Bacillota</taxon>
        <taxon>Clostridia</taxon>
        <taxon>Peptostreptococcales</taxon>
        <taxon>Peptostreptococcaceae</taxon>
        <taxon>Paraclostridium</taxon>
    </lineage>
</organism>
<keyword evidence="2" id="KW-1185">Reference proteome</keyword>
<dbReference type="Proteomes" id="UP001400965">
    <property type="component" value="Unassembled WGS sequence"/>
</dbReference>
<accession>A0ABN1MB79</accession>
<gene>
    <name evidence="1" type="ORF">GCM10008917_28450</name>
</gene>
<name>A0ABN1MB79_9FIRM</name>
<dbReference type="RefSeq" id="WP_346047148.1">
    <property type="nucleotide sequence ID" value="NZ_BAAACP010000035.1"/>
</dbReference>
<evidence type="ECO:0000313" key="1">
    <source>
        <dbReference type="EMBL" id="GAA0866621.1"/>
    </source>
</evidence>
<proteinExistence type="predicted"/>
<protein>
    <recommendedName>
        <fullName evidence="3">DNA-binding protein</fullName>
    </recommendedName>
</protein>
<evidence type="ECO:0008006" key="3">
    <source>
        <dbReference type="Google" id="ProtNLM"/>
    </source>
</evidence>
<dbReference type="EMBL" id="BAAACP010000035">
    <property type="protein sequence ID" value="GAA0866621.1"/>
    <property type="molecule type" value="Genomic_DNA"/>
</dbReference>
<evidence type="ECO:0000313" key="2">
    <source>
        <dbReference type="Proteomes" id="UP001400965"/>
    </source>
</evidence>